<dbReference type="Gene3D" id="1.20.1070.10">
    <property type="entry name" value="Rhodopsin 7-helix transmembrane proteins"/>
    <property type="match status" value="1"/>
</dbReference>
<feature type="transmembrane region" description="Helical" evidence="10">
    <location>
        <begin position="176"/>
        <end position="194"/>
    </location>
</feature>
<dbReference type="GO" id="GO:0005886">
    <property type="term" value="C:plasma membrane"/>
    <property type="evidence" value="ECO:0007669"/>
    <property type="project" value="UniProtKB-SubCell"/>
</dbReference>
<dbReference type="CDD" id="cd15230">
    <property type="entry name" value="7tmA_OR5-like"/>
    <property type="match status" value="1"/>
</dbReference>
<keyword evidence="10" id="KW-0552">Olfaction</keyword>
<dbReference type="Pfam" id="PF13853">
    <property type="entry name" value="7tm_4"/>
    <property type="match status" value="1"/>
</dbReference>
<comment type="similarity">
    <text evidence="9">Belongs to the G-protein coupled receptor 1 family.</text>
</comment>
<keyword evidence="7 9" id="KW-0675">Receptor</keyword>
<keyword evidence="10" id="KW-1003">Cell membrane</keyword>
<proteinExistence type="inferred from homology"/>
<feature type="domain" description="G-protein coupled receptors family 1 profile" evidence="11">
    <location>
        <begin position="77"/>
        <end position="326"/>
    </location>
</feature>
<dbReference type="Proteomes" id="UP000694380">
    <property type="component" value="Unplaced"/>
</dbReference>
<dbReference type="GO" id="GO:0004984">
    <property type="term" value="F:olfactory receptor activity"/>
    <property type="evidence" value="ECO:0007669"/>
    <property type="project" value="InterPro"/>
</dbReference>
<feature type="transmembrane region" description="Helical" evidence="10">
    <location>
        <begin position="236"/>
        <end position="262"/>
    </location>
</feature>
<keyword evidence="5 9" id="KW-0297">G-protein coupled receptor</keyword>
<protein>
    <recommendedName>
        <fullName evidence="10">Olfactory receptor</fullName>
    </recommendedName>
</protein>
<keyword evidence="8 9" id="KW-0807">Transducer</keyword>
<evidence type="ECO:0000256" key="7">
    <source>
        <dbReference type="ARBA" id="ARBA00023170"/>
    </source>
</evidence>
<keyword evidence="3 9" id="KW-0812">Transmembrane</keyword>
<keyword evidence="13" id="KW-1185">Reference proteome</keyword>
<dbReference type="PRINTS" id="PR00237">
    <property type="entry name" value="GPCRRHODOPSN"/>
</dbReference>
<dbReference type="InterPro" id="IPR017452">
    <property type="entry name" value="GPCR_Rhodpsn_7TM"/>
</dbReference>
<reference evidence="12" key="2">
    <citation type="submission" date="2025-09" db="UniProtKB">
        <authorList>
            <consortium name="Ensembl"/>
        </authorList>
    </citation>
    <scope>IDENTIFICATION</scope>
</reference>
<dbReference type="GeneTree" id="ENSGT01140000282541"/>
<dbReference type="GO" id="GO:0004930">
    <property type="term" value="F:G protein-coupled receptor activity"/>
    <property type="evidence" value="ECO:0007669"/>
    <property type="project" value="UniProtKB-KW"/>
</dbReference>
<evidence type="ECO:0000256" key="9">
    <source>
        <dbReference type="RuleBase" id="RU000688"/>
    </source>
</evidence>
<gene>
    <name evidence="12" type="primary">LOC135983474</name>
</gene>
<evidence type="ECO:0000256" key="4">
    <source>
        <dbReference type="ARBA" id="ARBA00022989"/>
    </source>
</evidence>
<comment type="function">
    <text evidence="1">Odorant receptor.</text>
</comment>
<dbReference type="PROSITE" id="PS50262">
    <property type="entry name" value="G_PROTEIN_RECEP_F1_2"/>
    <property type="match status" value="1"/>
</dbReference>
<dbReference type="FunFam" id="1.20.1070.10:FF:000003">
    <property type="entry name" value="Olfactory receptor"/>
    <property type="match status" value="1"/>
</dbReference>
<evidence type="ECO:0000313" key="12">
    <source>
        <dbReference type="Ensembl" id="ENSCPBP00000005860.1"/>
    </source>
</evidence>
<dbReference type="PROSITE" id="PS00237">
    <property type="entry name" value="G_PROTEIN_RECEP_F1_1"/>
    <property type="match status" value="1"/>
</dbReference>
<reference evidence="12" key="1">
    <citation type="submission" date="2025-08" db="UniProtKB">
        <authorList>
            <consortium name="Ensembl"/>
        </authorList>
    </citation>
    <scope>IDENTIFICATION</scope>
</reference>
<evidence type="ECO:0000259" key="11">
    <source>
        <dbReference type="PROSITE" id="PS50262"/>
    </source>
</evidence>
<dbReference type="OMA" id="HLEYMAH"/>
<feature type="transmembrane region" description="Helical" evidence="10">
    <location>
        <begin position="309"/>
        <end position="328"/>
    </location>
</feature>
<dbReference type="Ensembl" id="ENSCPBT00000007116.1">
    <property type="protein sequence ID" value="ENSCPBP00000005860.1"/>
    <property type="gene ID" value="ENSCPBG00000004686.1"/>
</dbReference>
<evidence type="ECO:0000256" key="5">
    <source>
        <dbReference type="ARBA" id="ARBA00023040"/>
    </source>
</evidence>
<accession>A0A8C3FHX2</accession>
<organism evidence="12 13">
    <name type="scientific">Chrysemys picta bellii</name>
    <name type="common">Western painted turtle</name>
    <name type="synonym">Emys bellii</name>
    <dbReference type="NCBI Taxonomy" id="8478"/>
    <lineage>
        <taxon>Eukaryota</taxon>
        <taxon>Metazoa</taxon>
        <taxon>Chordata</taxon>
        <taxon>Craniata</taxon>
        <taxon>Vertebrata</taxon>
        <taxon>Euteleostomi</taxon>
        <taxon>Archelosauria</taxon>
        <taxon>Testudinata</taxon>
        <taxon>Testudines</taxon>
        <taxon>Cryptodira</taxon>
        <taxon>Durocryptodira</taxon>
        <taxon>Testudinoidea</taxon>
        <taxon>Emydidae</taxon>
        <taxon>Chrysemys</taxon>
    </lineage>
</organism>
<dbReference type="PRINTS" id="PR00245">
    <property type="entry name" value="OLFACTORYR"/>
</dbReference>
<evidence type="ECO:0000256" key="6">
    <source>
        <dbReference type="ARBA" id="ARBA00023136"/>
    </source>
</evidence>
<evidence type="ECO:0000256" key="1">
    <source>
        <dbReference type="ARBA" id="ARBA00002936"/>
    </source>
</evidence>
<dbReference type="SUPFAM" id="SSF81321">
    <property type="entry name" value="Family A G protein-coupled receptor-like"/>
    <property type="match status" value="1"/>
</dbReference>
<dbReference type="PANTHER" id="PTHR48018">
    <property type="entry name" value="OLFACTORY RECEPTOR"/>
    <property type="match status" value="1"/>
</dbReference>
<feature type="transmembrane region" description="Helical" evidence="10">
    <location>
        <begin position="96"/>
        <end position="117"/>
    </location>
</feature>
<dbReference type="InterPro" id="IPR000725">
    <property type="entry name" value="Olfact_rcpt"/>
</dbReference>
<feature type="transmembrane region" description="Helical" evidence="10">
    <location>
        <begin position="61"/>
        <end position="84"/>
    </location>
</feature>
<evidence type="ECO:0000256" key="2">
    <source>
        <dbReference type="ARBA" id="ARBA00004141"/>
    </source>
</evidence>
<name>A0A8C3FHX2_CHRPI</name>
<comment type="subcellular location">
    <subcellularLocation>
        <location evidence="10">Cell membrane</location>
        <topology evidence="10">Multi-pass membrane protein</topology>
    </subcellularLocation>
    <subcellularLocation>
        <location evidence="2">Membrane</location>
        <topology evidence="2">Multi-pass membrane protein</topology>
    </subcellularLocation>
</comment>
<dbReference type="AlphaFoldDB" id="A0A8C3FHX2"/>
<keyword evidence="6 10" id="KW-0472">Membrane</keyword>
<evidence type="ECO:0000256" key="8">
    <source>
        <dbReference type="ARBA" id="ARBA00023224"/>
    </source>
</evidence>
<feature type="transmembrane region" description="Helical" evidence="10">
    <location>
        <begin position="137"/>
        <end position="156"/>
    </location>
</feature>
<evidence type="ECO:0000313" key="13">
    <source>
        <dbReference type="Proteomes" id="UP000694380"/>
    </source>
</evidence>
<sequence>MVVSTSQPHAVHLESYALPWLCFFLLPQQHRSHLEYMAHGNHTGVSMFILLGFKGSRSLQAVLFGMFLLIYSMSLAGNLSMISLIRIETRLHTPMYFFLSNLSLVDLTYSSIIAPKALVNFLAESKVISFAGCATQFFFHSFSVNSEGLLLAVMAYDRFIAICKPLMYTLIMSRKVCVQLVVASYIYASINAIVHTGSLFSLSFCGPNIIDHFFCDIPPLQKLSCSDTRVGDTVHFLFAAVAALSTILVILISYVSIMVAILRIRSNEGRRKAFSTCTSHLMAVSILYGALFFMYLRPTSSNSSEYDKVVSMFYTLVIPMLNPLIYSLRNKEVKDALRKTIYQKIIPR</sequence>
<evidence type="ECO:0000256" key="10">
    <source>
        <dbReference type="RuleBase" id="RU363047"/>
    </source>
</evidence>
<evidence type="ECO:0000256" key="3">
    <source>
        <dbReference type="ARBA" id="ARBA00022692"/>
    </source>
</evidence>
<keyword evidence="4 10" id="KW-1133">Transmembrane helix</keyword>
<keyword evidence="10" id="KW-0716">Sensory transduction</keyword>
<dbReference type="InterPro" id="IPR000276">
    <property type="entry name" value="GPCR_Rhodpsn"/>
</dbReference>
<feature type="transmembrane region" description="Helical" evidence="10">
    <location>
        <begin position="274"/>
        <end position="297"/>
    </location>
</feature>